<feature type="domain" description="MPN" evidence="7">
    <location>
        <begin position="101"/>
        <end position="224"/>
    </location>
</feature>
<sequence length="224" mass="24964">MSMQHWPASEQPREKLLNRGASALSDAELLAIFLRTGVPGLSALDMARQLLADYGSLQALFSASQTDFCRAKGLGKVKYIQLQAVLEMSRRYFWEELKQQPEITSAASARDFVYVRMSALQREVFSCIFLNSQHQVLEYEELFLGTIDQSAVYPRELAKRALFHNAAAVIVAHNHPSGVSEPSQADKSITALLVEALKMLDIRVLDHFVVGRGSVYSFAENGLL</sequence>
<dbReference type="EMBL" id="CACSII010000001">
    <property type="protein sequence ID" value="CAA0084656.1"/>
    <property type="molecule type" value="Genomic_DNA"/>
</dbReference>
<evidence type="ECO:0000256" key="6">
    <source>
        <dbReference type="RuleBase" id="RU003797"/>
    </source>
</evidence>
<dbReference type="PANTHER" id="PTHR30471">
    <property type="entry name" value="DNA REPAIR PROTEIN RADC"/>
    <property type="match status" value="1"/>
</dbReference>
<dbReference type="InterPro" id="IPR037518">
    <property type="entry name" value="MPN"/>
</dbReference>
<dbReference type="NCBIfam" id="NF000642">
    <property type="entry name" value="PRK00024.1"/>
    <property type="match status" value="1"/>
</dbReference>
<evidence type="ECO:0000256" key="3">
    <source>
        <dbReference type="ARBA" id="ARBA00022801"/>
    </source>
</evidence>
<keyword evidence="2" id="KW-0479">Metal-binding</keyword>
<keyword evidence="3" id="KW-0378">Hydrolase</keyword>
<dbReference type="InterPro" id="IPR046778">
    <property type="entry name" value="UPF0758_N"/>
</dbReference>
<dbReference type="EMBL" id="CACSIO010000023">
    <property type="protein sequence ID" value="CAA0115233.1"/>
    <property type="molecule type" value="Genomic_DNA"/>
</dbReference>
<evidence type="ECO:0000259" key="7">
    <source>
        <dbReference type="PROSITE" id="PS50249"/>
    </source>
</evidence>
<dbReference type="InterPro" id="IPR025657">
    <property type="entry name" value="RadC_JAB"/>
</dbReference>
<evidence type="ECO:0000313" key="10">
    <source>
        <dbReference type="Proteomes" id="UP000434580"/>
    </source>
</evidence>
<keyword evidence="4" id="KW-0862">Zinc</keyword>
<dbReference type="Gene3D" id="3.40.140.10">
    <property type="entry name" value="Cytidine Deaminase, domain 2"/>
    <property type="match status" value="1"/>
</dbReference>
<reference evidence="10 11" key="1">
    <citation type="submission" date="2019-11" db="EMBL/GenBank/DDBJ databases">
        <authorList>
            <person name="Holert J."/>
        </authorList>
    </citation>
    <scope>NUCLEOTIDE SEQUENCE [LARGE SCALE GENOMIC DNA]</scope>
    <source>
        <strain evidence="8">BC5_2</strain>
        <strain evidence="9">SB11_3</strain>
    </source>
</reference>
<dbReference type="Proteomes" id="UP000441399">
    <property type="component" value="Unassembled WGS sequence"/>
</dbReference>
<dbReference type="InterPro" id="IPR010994">
    <property type="entry name" value="RuvA_2-like"/>
</dbReference>
<dbReference type="GO" id="GO:0046872">
    <property type="term" value="F:metal ion binding"/>
    <property type="evidence" value="ECO:0007669"/>
    <property type="project" value="UniProtKB-KW"/>
</dbReference>
<evidence type="ECO:0000256" key="5">
    <source>
        <dbReference type="ARBA" id="ARBA00023049"/>
    </source>
</evidence>
<dbReference type="Proteomes" id="UP000434580">
    <property type="component" value="Unassembled WGS sequence"/>
</dbReference>
<dbReference type="PROSITE" id="PS01302">
    <property type="entry name" value="UPF0758"/>
    <property type="match status" value="1"/>
</dbReference>
<dbReference type="Pfam" id="PF20582">
    <property type="entry name" value="UPF0758_N"/>
    <property type="match status" value="1"/>
</dbReference>
<keyword evidence="5" id="KW-0482">Metalloprotease</keyword>
<keyword evidence="1" id="KW-0645">Protease</keyword>
<name>A0A5S9QBH5_9GAMM</name>
<dbReference type="GO" id="GO:0006508">
    <property type="term" value="P:proteolysis"/>
    <property type="evidence" value="ECO:0007669"/>
    <property type="project" value="UniProtKB-KW"/>
</dbReference>
<comment type="similarity">
    <text evidence="6">Belongs to the UPF0758 family.</text>
</comment>
<dbReference type="NCBIfam" id="TIGR00608">
    <property type="entry name" value="radc"/>
    <property type="match status" value="1"/>
</dbReference>
<protein>
    <recommendedName>
        <fullName evidence="7">MPN domain-containing protein</fullName>
    </recommendedName>
</protein>
<evidence type="ECO:0000313" key="11">
    <source>
        <dbReference type="Proteomes" id="UP000441399"/>
    </source>
</evidence>
<evidence type="ECO:0000256" key="4">
    <source>
        <dbReference type="ARBA" id="ARBA00022833"/>
    </source>
</evidence>
<dbReference type="GO" id="GO:0008237">
    <property type="term" value="F:metallopeptidase activity"/>
    <property type="evidence" value="ECO:0007669"/>
    <property type="project" value="UniProtKB-KW"/>
</dbReference>
<dbReference type="InterPro" id="IPR020891">
    <property type="entry name" value="UPF0758_CS"/>
</dbReference>
<dbReference type="CDD" id="cd08071">
    <property type="entry name" value="MPN_DUF2466"/>
    <property type="match status" value="1"/>
</dbReference>
<keyword evidence="11" id="KW-1185">Reference proteome</keyword>
<dbReference type="SUPFAM" id="SSF47781">
    <property type="entry name" value="RuvA domain 2-like"/>
    <property type="match status" value="1"/>
</dbReference>
<evidence type="ECO:0000313" key="9">
    <source>
        <dbReference type="EMBL" id="CAA0115233.1"/>
    </source>
</evidence>
<gene>
    <name evidence="8" type="ORF">DPBNPPHM_00757</name>
    <name evidence="9" type="ORF">OPDIPICF_01701</name>
</gene>
<evidence type="ECO:0000313" key="8">
    <source>
        <dbReference type="EMBL" id="CAA0084656.1"/>
    </source>
</evidence>
<dbReference type="PANTHER" id="PTHR30471:SF3">
    <property type="entry name" value="UPF0758 PROTEIN YEES-RELATED"/>
    <property type="match status" value="1"/>
</dbReference>
<dbReference type="InterPro" id="IPR001405">
    <property type="entry name" value="UPF0758"/>
</dbReference>
<dbReference type="Pfam" id="PF04002">
    <property type="entry name" value="RadC"/>
    <property type="match status" value="1"/>
</dbReference>
<dbReference type="AlphaFoldDB" id="A0A5S9QBH5"/>
<evidence type="ECO:0000256" key="1">
    <source>
        <dbReference type="ARBA" id="ARBA00022670"/>
    </source>
</evidence>
<evidence type="ECO:0000256" key="2">
    <source>
        <dbReference type="ARBA" id="ARBA00022723"/>
    </source>
</evidence>
<organism evidence="9 11">
    <name type="scientific">BD1-7 clade bacterium</name>
    <dbReference type="NCBI Taxonomy" id="2029982"/>
    <lineage>
        <taxon>Bacteria</taxon>
        <taxon>Pseudomonadati</taxon>
        <taxon>Pseudomonadota</taxon>
        <taxon>Gammaproteobacteria</taxon>
        <taxon>Cellvibrionales</taxon>
        <taxon>Spongiibacteraceae</taxon>
        <taxon>BD1-7 clade</taxon>
    </lineage>
</organism>
<dbReference type="PROSITE" id="PS50249">
    <property type="entry name" value="MPN"/>
    <property type="match status" value="1"/>
</dbReference>
<dbReference type="OrthoDB" id="9804482at2"/>
<accession>A0A5S9QBH5</accession>
<proteinExistence type="inferred from homology"/>